<evidence type="ECO:0000313" key="2">
    <source>
        <dbReference type="EMBL" id="CAE8613635.1"/>
    </source>
</evidence>
<dbReference type="AlphaFoldDB" id="A0A813EJW4"/>
<accession>A0A813EJW4</accession>
<protein>
    <recommendedName>
        <fullName evidence="5">NHL repeat-containing protein</fullName>
    </recommendedName>
</protein>
<sequence>MANPGTNATLKRPEGVSVKSKTVYVSDTGNDRVLGFAPGATSGILVAGGHGNGDGNAQLSNPSGIWVDNGSLQNGVMVYKIYIADTYNHRIMKYSVELGLFDRGAVVAAGGCLLSPAYIQPCIKGGLHYPEDLQPDGNDRLNPSNMNPPIYHFFAPKAVIVSSDGANITVVDTENHRVLTWIGYR</sequence>
<organism evidence="1 4">
    <name type="scientific">Polarella glacialis</name>
    <name type="common">Dinoflagellate</name>
    <dbReference type="NCBI Taxonomy" id="89957"/>
    <lineage>
        <taxon>Eukaryota</taxon>
        <taxon>Sar</taxon>
        <taxon>Alveolata</taxon>
        <taxon>Dinophyceae</taxon>
        <taxon>Suessiales</taxon>
        <taxon>Suessiaceae</taxon>
        <taxon>Polarella</taxon>
    </lineage>
</organism>
<dbReference type="Gene3D" id="2.120.10.30">
    <property type="entry name" value="TolB, C-terminal domain"/>
    <property type="match status" value="1"/>
</dbReference>
<gene>
    <name evidence="1" type="ORF">PGLA1383_LOCUS19712</name>
    <name evidence="2" type="ORF">PGLA1383_LOCUS31392</name>
    <name evidence="3" type="ORF">PGLA2088_LOCUS24813</name>
</gene>
<evidence type="ECO:0000313" key="3">
    <source>
        <dbReference type="EMBL" id="CAE8686096.1"/>
    </source>
</evidence>
<dbReference type="SUPFAM" id="SSF63825">
    <property type="entry name" value="YWTD domain"/>
    <property type="match status" value="1"/>
</dbReference>
<proteinExistence type="predicted"/>
<keyword evidence="4" id="KW-1185">Reference proteome</keyword>
<dbReference type="Proteomes" id="UP000626109">
    <property type="component" value="Unassembled WGS sequence"/>
</dbReference>
<reference evidence="1" key="1">
    <citation type="submission" date="2021-02" db="EMBL/GenBank/DDBJ databases">
        <authorList>
            <person name="Dougan E. K."/>
            <person name="Rhodes N."/>
            <person name="Thang M."/>
            <person name="Chan C."/>
        </authorList>
    </citation>
    <scope>NUCLEOTIDE SEQUENCE</scope>
</reference>
<dbReference type="Proteomes" id="UP000654075">
    <property type="component" value="Unassembled WGS sequence"/>
</dbReference>
<evidence type="ECO:0008006" key="5">
    <source>
        <dbReference type="Google" id="ProtNLM"/>
    </source>
</evidence>
<evidence type="ECO:0000313" key="1">
    <source>
        <dbReference type="EMBL" id="CAE8601418.1"/>
    </source>
</evidence>
<name>A0A813EJW4_POLGL</name>
<dbReference type="EMBL" id="CAJNNV010025285">
    <property type="protein sequence ID" value="CAE8613635.1"/>
    <property type="molecule type" value="Genomic_DNA"/>
</dbReference>
<dbReference type="EMBL" id="CAJNNW010026532">
    <property type="protein sequence ID" value="CAE8686096.1"/>
    <property type="molecule type" value="Genomic_DNA"/>
</dbReference>
<dbReference type="InterPro" id="IPR011042">
    <property type="entry name" value="6-blade_b-propeller_TolB-like"/>
</dbReference>
<evidence type="ECO:0000313" key="4">
    <source>
        <dbReference type="Proteomes" id="UP000654075"/>
    </source>
</evidence>
<dbReference type="OrthoDB" id="342730at2759"/>
<comment type="caution">
    <text evidence="1">The sequence shown here is derived from an EMBL/GenBank/DDBJ whole genome shotgun (WGS) entry which is preliminary data.</text>
</comment>
<dbReference type="EMBL" id="CAJNNV010013138">
    <property type="protein sequence ID" value="CAE8601418.1"/>
    <property type="molecule type" value="Genomic_DNA"/>
</dbReference>